<dbReference type="Pfam" id="PF01553">
    <property type="entry name" value="Acyltransferase"/>
    <property type="match status" value="1"/>
</dbReference>
<dbReference type="PROSITE" id="PS50006">
    <property type="entry name" value="FHA_DOMAIN"/>
    <property type="match status" value="1"/>
</dbReference>
<evidence type="ECO:0000256" key="8">
    <source>
        <dbReference type="ARBA" id="ARBA00022737"/>
    </source>
</evidence>
<dbReference type="CDD" id="cd00051">
    <property type="entry name" value="EFh"/>
    <property type="match status" value="1"/>
</dbReference>
<dbReference type="GO" id="GO:0008374">
    <property type="term" value="F:O-acyltransferase activity"/>
    <property type="evidence" value="ECO:0007669"/>
    <property type="project" value="InterPro"/>
</dbReference>
<evidence type="ECO:0000256" key="5">
    <source>
        <dbReference type="ARBA" id="ARBA00022574"/>
    </source>
</evidence>
<dbReference type="EMBL" id="VLTL01000049">
    <property type="protein sequence ID" value="KAA0165170.1"/>
    <property type="molecule type" value="Genomic_DNA"/>
</dbReference>
<evidence type="ECO:0000259" key="19">
    <source>
        <dbReference type="PROSITE" id="PS50222"/>
    </source>
</evidence>
<dbReference type="Gene3D" id="2.130.10.10">
    <property type="entry name" value="YVTN repeat-like/Quinoprotein amine dehydrogenase"/>
    <property type="match status" value="1"/>
</dbReference>
<dbReference type="InterPro" id="IPR002123">
    <property type="entry name" value="Plipid/glycerol_acylTrfase"/>
</dbReference>
<evidence type="ECO:0000256" key="12">
    <source>
        <dbReference type="ARBA" id="ARBA00023136"/>
    </source>
</evidence>
<evidence type="ECO:0000256" key="2">
    <source>
        <dbReference type="ARBA" id="ARBA00005074"/>
    </source>
</evidence>
<feature type="compositionally biased region" description="Low complexity" evidence="17">
    <location>
        <begin position="161"/>
        <end position="177"/>
    </location>
</feature>
<evidence type="ECO:0000256" key="9">
    <source>
        <dbReference type="ARBA" id="ARBA00022837"/>
    </source>
</evidence>
<accession>A0A5A8DMG0</accession>
<gene>
    <name evidence="20" type="ORF">FNF28_03569</name>
</gene>
<evidence type="ECO:0000259" key="18">
    <source>
        <dbReference type="PROSITE" id="PS50006"/>
    </source>
</evidence>
<organism evidence="20 21">
    <name type="scientific">Cafeteria roenbergensis</name>
    <name type="common">Marine flagellate</name>
    <dbReference type="NCBI Taxonomy" id="33653"/>
    <lineage>
        <taxon>Eukaryota</taxon>
        <taxon>Sar</taxon>
        <taxon>Stramenopiles</taxon>
        <taxon>Bigyra</taxon>
        <taxon>Opalozoa</taxon>
        <taxon>Bicosoecida</taxon>
        <taxon>Cafeteriaceae</taxon>
        <taxon>Cafeteria</taxon>
    </lineage>
</organism>
<keyword evidence="12" id="KW-0472">Membrane</keyword>
<feature type="domain" description="FHA" evidence="18">
    <location>
        <begin position="50"/>
        <end position="100"/>
    </location>
</feature>
<dbReference type="PROSITE" id="PS50294">
    <property type="entry name" value="WD_REPEATS_REGION"/>
    <property type="match status" value="2"/>
</dbReference>
<keyword evidence="10" id="KW-1133">Transmembrane helix</keyword>
<keyword evidence="4" id="KW-0444">Lipid biosynthesis</keyword>
<evidence type="ECO:0000256" key="6">
    <source>
        <dbReference type="ARBA" id="ARBA00022679"/>
    </source>
</evidence>
<dbReference type="GO" id="GO:0005783">
    <property type="term" value="C:endoplasmic reticulum"/>
    <property type="evidence" value="ECO:0007669"/>
    <property type="project" value="TreeGrafter"/>
</dbReference>
<dbReference type="InterPro" id="IPR036322">
    <property type="entry name" value="WD40_repeat_dom_sf"/>
</dbReference>
<evidence type="ECO:0000256" key="16">
    <source>
        <dbReference type="PROSITE-ProRule" id="PRU00221"/>
    </source>
</evidence>
<dbReference type="InterPro" id="IPR001680">
    <property type="entry name" value="WD40_rpt"/>
</dbReference>
<dbReference type="Gene3D" id="2.60.200.20">
    <property type="match status" value="1"/>
</dbReference>
<dbReference type="PANTHER" id="PTHR23063">
    <property type="entry name" value="PHOSPHOLIPID ACYLTRANSFERASE"/>
    <property type="match status" value="1"/>
</dbReference>
<dbReference type="GO" id="GO:0008654">
    <property type="term" value="P:phospholipid biosynthetic process"/>
    <property type="evidence" value="ECO:0007669"/>
    <property type="project" value="UniProtKB-KW"/>
</dbReference>
<dbReference type="SUPFAM" id="SSF49879">
    <property type="entry name" value="SMAD/FHA domain"/>
    <property type="match status" value="1"/>
</dbReference>
<dbReference type="Proteomes" id="UP000324907">
    <property type="component" value="Unassembled WGS sequence"/>
</dbReference>
<dbReference type="Pfam" id="PF00400">
    <property type="entry name" value="WD40"/>
    <property type="match status" value="2"/>
</dbReference>
<dbReference type="SMART" id="SM00563">
    <property type="entry name" value="PlsC"/>
    <property type="match status" value="1"/>
</dbReference>
<keyword evidence="13" id="KW-0594">Phospholipid biosynthesis</keyword>
<keyword evidence="14" id="KW-1208">Phospholipid metabolism</keyword>
<dbReference type="SMART" id="SM00320">
    <property type="entry name" value="WD40"/>
    <property type="match status" value="3"/>
</dbReference>
<evidence type="ECO:0000256" key="7">
    <source>
        <dbReference type="ARBA" id="ARBA00022692"/>
    </source>
</evidence>
<dbReference type="CDD" id="cd00060">
    <property type="entry name" value="FHA"/>
    <property type="match status" value="1"/>
</dbReference>
<dbReference type="GO" id="GO:0005509">
    <property type="term" value="F:calcium ion binding"/>
    <property type="evidence" value="ECO:0007669"/>
    <property type="project" value="InterPro"/>
</dbReference>
<dbReference type="PANTHER" id="PTHR23063:SF52">
    <property type="entry name" value="LYSOPHOSPHATIDYLCHOLINE ACYLTRANSFERASE"/>
    <property type="match status" value="1"/>
</dbReference>
<evidence type="ECO:0000256" key="3">
    <source>
        <dbReference type="ARBA" id="ARBA00008655"/>
    </source>
</evidence>
<dbReference type="Gene3D" id="1.10.238.10">
    <property type="entry name" value="EF-hand"/>
    <property type="match status" value="1"/>
</dbReference>
<keyword evidence="7" id="KW-0812">Transmembrane</keyword>
<dbReference type="UniPathway" id="UPA00085"/>
<dbReference type="PROSITE" id="PS00678">
    <property type="entry name" value="WD_REPEATS_1"/>
    <property type="match status" value="1"/>
</dbReference>
<dbReference type="SUPFAM" id="SSF50978">
    <property type="entry name" value="WD40 repeat-like"/>
    <property type="match status" value="1"/>
</dbReference>
<name>A0A5A8DMG0_CAFRO</name>
<dbReference type="PROSITE" id="PS50222">
    <property type="entry name" value="EF_HAND_2"/>
    <property type="match status" value="2"/>
</dbReference>
<evidence type="ECO:0000256" key="13">
    <source>
        <dbReference type="ARBA" id="ARBA00023209"/>
    </source>
</evidence>
<feature type="repeat" description="WD" evidence="16">
    <location>
        <begin position="356"/>
        <end position="398"/>
    </location>
</feature>
<dbReference type="Pfam" id="PF13499">
    <property type="entry name" value="EF-hand_7"/>
    <property type="match status" value="1"/>
</dbReference>
<dbReference type="GO" id="GO:0016020">
    <property type="term" value="C:membrane"/>
    <property type="evidence" value="ECO:0007669"/>
    <property type="project" value="UniProtKB-SubCell"/>
</dbReference>
<keyword evidence="6" id="KW-0808">Transferase</keyword>
<comment type="similarity">
    <text evidence="3">Belongs to the 1-acyl-sn-glycerol-3-phosphate acyltransferase family.</text>
</comment>
<comment type="caution">
    <text evidence="20">The sequence shown here is derived from an EMBL/GenBank/DDBJ whole genome shotgun (WGS) entry which is preliminary data.</text>
</comment>
<feature type="region of interest" description="Disordered" evidence="17">
    <location>
        <begin position="146"/>
        <end position="189"/>
    </location>
</feature>
<dbReference type="SUPFAM" id="SSF69593">
    <property type="entry name" value="Glycerol-3-phosphate (1)-acyltransferase"/>
    <property type="match status" value="1"/>
</dbReference>
<dbReference type="InterPro" id="IPR011992">
    <property type="entry name" value="EF-hand-dom_pair"/>
</dbReference>
<dbReference type="SMART" id="SM00240">
    <property type="entry name" value="FHA"/>
    <property type="match status" value="1"/>
</dbReference>
<keyword evidence="9" id="KW-0106">Calcium</keyword>
<comment type="subcellular location">
    <subcellularLocation>
        <location evidence="1">Membrane</location>
    </subcellularLocation>
</comment>
<evidence type="ECO:0000313" key="21">
    <source>
        <dbReference type="Proteomes" id="UP000324907"/>
    </source>
</evidence>
<evidence type="ECO:0000256" key="17">
    <source>
        <dbReference type="SAM" id="MobiDB-lite"/>
    </source>
</evidence>
<dbReference type="Pfam" id="PF00498">
    <property type="entry name" value="FHA"/>
    <property type="match status" value="1"/>
</dbReference>
<evidence type="ECO:0000256" key="4">
    <source>
        <dbReference type="ARBA" id="ARBA00022516"/>
    </source>
</evidence>
<keyword evidence="5 16" id="KW-0853">WD repeat</keyword>
<feature type="compositionally biased region" description="Acidic residues" evidence="17">
    <location>
        <begin position="209"/>
        <end position="219"/>
    </location>
</feature>
<dbReference type="InterPro" id="IPR018247">
    <property type="entry name" value="EF_Hand_1_Ca_BS"/>
</dbReference>
<feature type="region of interest" description="Disordered" evidence="17">
    <location>
        <begin position="1387"/>
        <end position="1414"/>
    </location>
</feature>
<reference evidence="20 21" key="1">
    <citation type="submission" date="2019-07" db="EMBL/GenBank/DDBJ databases">
        <title>Genomes of Cafeteria roenbergensis.</title>
        <authorList>
            <person name="Fischer M.G."/>
            <person name="Hackl T."/>
            <person name="Roman M."/>
        </authorList>
    </citation>
    <scope>NUCLEOTIDE SEQUENCE [LARGE SCALE GENOMIC DNA]</scope>
    <source>
        <strain evidence="20 21">RCC970-E3</strain>
    </source>
</reference>
<dbReference type="SMART" id="SM00054">
    <property type="entry name" value="EFh"/>
    <property type="match status" value="2"/>
</dbReference>
<dbReference type="InterPro" id="IPR019775">
    <property type="entry name" value="WD40_repeat_CS"/>
</dbReference>
<sequence length="1414" mass="145984">MASSDALASLERPDWVAAPLPGVSWFLVEDAGPGRELRVRDVAALGKPVLTVGRSSGCDVVINSKSLSREHAAIVFGQAGLIGLADLGSKKGTKLAGSSLQPWKVSSAAGGATFTMGDCSRTFWLAETSPLAAEGSGAKPELAALSRRSQPGGGADGPTKAVSAGGEVGSAAESPGAEHGGSGAAGAAASAGLAGALEAEETGRALEADREEEDGEEEAAVPMRSADERAGAGGAQSGWAAAAELGVPVSRCSALVGHSGPVTGLVLDQAGARLTTSGADGDLRVWDFHAMDAGLESRSTVSVGEGQPIRSMAASPSGAALLVTDGTQKPRVLDREGGELTVFAAGDNYVRDVRQTKGHTAAAVCCAWSPVSETVVATAGADGAARMWDLGAAERATALKESGAGPGSRKSTFAKGKIRATMGLINPFGELYCGAVIRAAAGVQRAARGAAHGGAGGGAAAAAPAAAWAGGSSGGGDRHARLADDLDSSLWDLRSHLTLPVSQRADAHAPGTITFAGYAPGGTGHTLATRSSGDSCVRLWDARALGRGPTLALSGVTTSGGGATVCWAGAQFGALALGTGRGAVPGAPSPVFVVNAAECEARFGELRTSSGGGGGAASLPVHQVAACSVCEWGDAGSEMVAWHAPLGQLFVGCGDGTTRGLWSEQLSRRGLRDAVGKGVRATGVVVADEASMLSSTSMPIYTPNALPMFRDETGPFAARKRGRGGGGLLEGKPAPSAYSVRHSGEPDPVAERRLAEARIGVVPTGPSPLTRTDNGAAGIMRPGKGAGGDIATDQSIAQYSRQKDLVPGGVRAQNPREELLRFAAAPKVFTKVEVPVALAEQTLEGEQEAEPQSPGAEAGPKRLKRRPGPDASPMALARKSGLGLTVPKPPTVNPFINQTPPLSGIRACTLGITGLTLLPVRLSLSVVNIGLIAVFSNLASMFLTPEDLERDPLSTVRRAVRSPIWYLMRFQLFLLGYHWIDIKGRAAPRKEAPVLIANHTSFVDPLYMATFHAAAPVSRAENATMPVIGGIIKAFQTLFVNRAGSPEERLAIKEKIGRRAADDRMLHLLIFPEATCTNGRAVISFKLGAFAPLRPVQPVTITYPLHGGFDHSWVHGGPGLLTIFLSLMTQFSNSMQVRYLPVIKPDPPAKGVAEGSTAHVVAFARKAQLAMAEAMGVPATQHSFLDVILGGEAVKRQYPPGAVVPELEAFRDVLKLDIKAASKMLEAFVKADTDKDGCLDEHEWVEFFVKRNEASLSPADSAIHREQLRSLFATLDTSESGKLDFREFLSGLAILTGRSKADPSAIFRALFRAITVGKGATVGRQQFESLARRAFPESDPADAGAAFDAARGDASEVDEEAFVAYLSKRAELVDAYRTALLDVTVDPKRAAAPPGGEGRCSAAPSARVAPEPGT</sequence>
<dbReference type="PROSITE" id="PS00018">
    <property type="entry name" value="EF_HAND_1"/>
    <property type="match status" value="2"/>
</dbReference>
<keyword evidence="15" id="KW-0012">Acyltransferase</keyword>
<feature type="domain" description="EF-hand" evidence="19">
    <location>
        <begin position="1219"/>
        <end position="1254"/>
    </location>
</feature>
<evidence type="ECO:0000256" key="15">
    <source>
        <dbReference type="ARBA" id="ARBA00023315"/>
    </source>
</evidence>
<protein>
    <submittedName>
        <fullName evidence="20">Uncharacterized protein</fullName>
    </submittedName>
</protein>
<evidence type="ECO:0000313" key="20">
    <source>
        <dbReference type="EMBL" id="KAA0165170.1"/>
    </source>
</evidence>
<evidence type="ECO:0000256" key="14">
    <source>
        <dbReference type="ARBA" id="ARBA00023264"/>
    </source>
</evidence>
<dbReference type="InterPro" id="IPR000253">
    <property type="entry name" value="FHA_dom"/>
</dbReference>
<evidence type="ECO:0000256" key="1">
    <source>
        <dbReference type="ARBA" id="ARBA00004370"/>
    </source>
</evidence>
<dbReference type="InterPro" id="IPR045252">
    <property type="entry name" value="LPCAT1-like"/>
</dbReference>
<dbReference type="GO" id="GO:0042171">
    <property type="term" value="F:lysophosphatidic acid acyltransferase activity"/>
    <property type="evidence" value="ECO:0007669"/>
    <property type="project" value="TreeGrafter"/>
</dbReference>
<dbReference type="CDD" id="cd07991">
    <property type="entry name" value="LPLAT_LPCAT1-like"/>
    <property type="match status" value="1"/>
</dbReference>
<comment type="pathway">
    <text evidence="2">Lipid metabolism; phospholipid metabolism.</text>
</comment>
<dbReference type="SUPFAM" id="SSF47473">
    <property type="entry name" value="EF-hand"/>
    <property type="match status" value="1"/>
</dbReference>
<keyword evidence="11" id="KW-0443">Lipid metabolism</keyword>
<feature type="region of interest" description="Disordered" evidence="17">
    <location>
        <begin position="723"/>
        <end position="745"/>
    </location>
</feature>
<evidence type="ECO:0000256" key="11">
    <source>
        <dbReference type="ARBA" id="ARBA00023098"/>
    </source>
</evidence>
<dbReference type="InterPro" id="IPR015943">
    <property type="entry name" value="WD40/YVTN_repeat-like_dom_sf"/>
</dbReference>
<feature type="repeat" description="WD" evidence="16">
    <location>
        <begin position="255"/>
        <end position="287"/>
    </location>
</feature>
<feature type="region of interest" description="Disordered" evidence="17">
    <location>
        <begin position="202"/>
        <end position="232"/>
    </location>
</feature>
<feature type="region of interest" description="Disordered" evidence="17">
    <location>
        <begin position="842"/>
        <end position="876"/>
    </location>
</feature>
<dbReference type="InterPro" id="IPR002048">
    <property type="entry name" value="EF_hand_dom"/>
</dbReference>
<feature type="domain" description="EF-hand" evidence="19">
    <location>
        <begin position="1263"/>
        <end position="1298"/>
    </location>
</feature>
<proteinExistence type="inferred from homology"/>
<dbReference type="PROSITE" id="PS50082">
    <property type="entry name" value="WD_REPEATS_2"/>
    <property type="match status" value="2"/>
</dbReference>
<dbReference type="InterPro" id="IPR008984">
    <property type="entry name" value="SMAD_FHA_dom_sf"/>
</dbReference>
<evidence type="ECO:0000256" key="10">
    <source>
        <dbReference type="ARBA" id="ARBA00022989"/>
    </source>
</evidence>
<keyword evidence="8" id="KW-0677">Repeat</keyword>